<keyword evidence="1" id="KW-0472">Membrane</keyword>
<dbReference type="EMBL" id="GEDG01042002">
    <property type="protein sequence ID" value="JAP06275.1"/>
    <property type="molecule type" value="Transcribed_RNA"/>
</dbReference>
<feature type="non-terminal residue" evidence="2">
    <location>
        <position position="1"/>
    </location>
</feature>
<dbReference type="AlphaFoldDB" id="A0A0V0GDY5"/>
<name>A0A0V0GDY5_SOLCH</name>
<evidence type="ECO:0000313" key="2">
    <source>
        <dbReference type="EMBL" id="JAP06275.1"/>
    </source>
</evidence>
<organism evidence="2">
    <name type="scientific">Solanum chacoense</name>
    <name type="common">Chaco potato</name>
    <dbReference type="NCBI Taxonomy" id="4108"/>
    <lineage>
        <taxon>Eukaryota</taxon>
        <taxon>Viridiplantae</taxon>
        <taxon>Streptophyta</taxon>
        <taxon>Embryophyta</taxon>
        <taxon>Tracheophyta</taxon>
        <taxon>Spermatophyta</taxon>
        <taxon>Magnoliopsida</taxon>
        <taxon>eudicotyledons</taxon>
        <taxon>Gunneridae</taxon>
        <taxon>Pentapetalae</taxon>
        <taxon>asterids</taxon>
        <taxon>lamiids</taxon>
        <taxon>Solanales</taxon>
        <taxon>Solanaceae</taxon>
        <taxon>Solanoideae</taxon>
        <taxon>Solaneae</taxon>
        <taxon>Solanum</taxon>
    </lineage>
</organism>
<feature type="transmembrane region" description="Helical" evidence="1">
    <location>
        <begin position="38"/>
        <end position="58"/>
    </location>
</feature>
<proteinExistence type="predicted"/>
<reference evidence="2" key="1">
    <citation type="submission" date="2015-12" db="EMBL/GenBank/DDBJ databases">
        <title>Gene expression during late stages of embryo sac development: a critical building block for successful pollen-pistil interactions.</title>
        <authorList>
            <person name="Liu Y."/>
            <person name="Joly V."/>
            <person name="Sabar M."/>
            <person name="Matton D.P."/>
        </authorList>
    </citation>
    <scope>NUCLEOTIDE SEQUENCE</scope>
</reference>
<protein>
    <submittedName>
        <fullName evidence="2">Putative ovule protein</fullName>
    </submittedName>
</protein>
<sequence>VAKIQGCGDDFLLCFSENEKIDSVREQSDPYLGGWKVILQPVLAVMAVIPISLIVLQIRASMFKFLRVY</sequence>
<accession>A0A0V0GDY5</accession>
<keyword evidence="1" id="KW-1133">Transmembrane helix</keyword>
<keyword evidence="1" id="KW-0812">Transmembrane</keyword>
<evidence type="ECO:0000256" key="1">
    <source>
        <dbReference type="SAM" id="Phobius"/>
    </source>
</evidence>